<accession>A0A917N5G2</accession>
<dbReference type="GO" id="GO:0006559">
    <property type="term" value="P:L-phenylalanine catabolic process"/>
    <property type="evidence" value="ECO:0007669"/>
    <property type="project" value="TreeGrafter"/>
</dbReference>
<dbReference type="PANTHER" id="PTHR42673">
    <property type="entry name" value="MALEYLACETOACETATE ISOMERASE"/>
    <property type="match status" value="1"/>
</dbReference>
<dbReference type="InterPro" id="IPR034330">
    <property type="entry name" value="GST_Zeta_C"/>
</dbReference>
<reference evidence="5" key="2">
    <citation type="submission" date="2020-09" db="EMBL/GenBank/DDBJ databases">
        <authorList>
            <person name="Sun Q."/>
            <person name="Ohkuma M."/>
        </authorList>
    </citation>
    <scope>NUCLEOTIDE SEQUENCE</scope>
    <source>
        <strain evidence="5">JCM 30804</strain>
    </source>
</reference>
<keyword evidence="5" id="KW-0413">Isomerase</keyword>
<dbReference type="Pfam" id="PF13409">
    <property type="entry name" value="GST_N_2"/>
    <property type="match status" value="1"/>
</dbReference>
<dbReference type="GO" id="GO:0005737">
    <property type="term" value="C:cytoplasm"/>
    <property type="evidence" value="ECO:0007669"/>
    <property type="project" value="InterPro"/>
</dbReference>
<dbReference type="Pfam" id="PF13410">
    <property type="entry name" value="GST_C_2"/>
    <property type="match status" value="1"/>
</dbReference>
<evidence type="ECO:0000259" key="3">
    <source>
        <dbReference type="PROSITE" id="PS50404"/>
    </source>
</evidence>
<reference evidence="5" key="1">
    <citation type="journal article" date="2014" name="Int. J. Syst. Evol. Microbiol.">
        <title>Complete genome sequence of Corynebacterium casei LMG S-19264T (=DSM 44701T), isolated from a smear-ripened cheese.</title>
        <authorList>
            <consortium name="US DOE Joint Genome Institute (JGI-PGF)"/>
            <person name="Walter F."/>
            <person name="Albersmeier A."/>
            <person name="Kalinowski J."/>
            <person name="Ruckert C."/>
        </authorList>
    </citation>
    <scope>NUCLEOTIDE SEQUENCE</scope>
    <source>
        <strain evidence="5">JCM 30804</strain>
    </source>
</reference>
<dbReference type="InterPro" id="IPR036249">
    <property type="entry name" value="Thioredoxin-like_sf"/>
</dbReference>
<evidence type="ECO:0000313" key="5">
    <source>
        <dbReference type="EMBL" id="GGI67074.1"/>
    </source>
</evidence>
<sequence length="255" mass="29036">MSLFYSTLELRNKEGNAVKLYGYWRSSAAYRVRIALNLKQIQAEQFSIHLVKNGGEQHSEVFRQLNPQSLVPALSIAPNQLHQSEKTRQASAEGQPSPSQLEDEQILTQSLAIIEYLDEAFPAPSLLPQTAWERAQVRSLSYAIACDIHPLNNLRVLQYLTGELGVDEQRKNAWYLHWIQSGFAAIEQMLVKQSGQYCFGDQVTMADICLIPQVYNAERFHVDMAPYPHIQRIYQTCNQLDAFINAQPERQADAI</sequence>
<dbReference type="EMBL" id="BMPZ01000001">
    <property type="protein sequence ID" value="GGI67074.1"/>
    <property type="molecule type" value="Genomic_DNA"/>
</dbReference>
<name>A0A917N5G2_9GAMM</name>
<gene>
    <name evidence="5" type="primary">maiA</name>
    <name evidence="5" type="ORF">GCM10009332_00050</name>
</gene>
<feature type="compositionally biased region" description="Polar residues" evidence="2">
    <location>
        <begin position="89"/>
        <end position="101"/>
    </location>
</feature>
<organism evidence="5 6">
    <name type="scientific">Shewanella gelidii</name>
    <dbReference type="NCBI Taxonomy" id="1642821"/>
    <lineage>
        <taxon>Bacteria</taxon>
        <taxon>Pseudomonadati</taxon>
        <taxon>Pseudomonadota</taxon>
        <taxon>Gammaproteobacteria</taxon>
        <taxon>Alteromonadales</taxon>
        <taxon>Shewanellaceae</taxon>
        <taxon>Shewanella</taxon>
    </lineage>
</organism>
<feature type="domain" description="GST N-terminal" evidence="3">
    <location>
        <begin position="16"/>
        <end position="125"/>
    </location>
</feature>
<dbReference type="CDD" id="cd03042">
    <property type="entry name" value="GST_N_Zeta"/>
    <property type="match status" value="1"/>
</dbReference>
<comment type="caution">
    <text evidence="5">The sequence shown here is derived from an EMBL/GenBank/DDBJ whole genome shotgun (WGS) entry which is preliminary data.</text>
</comment>
<dbReference type="Proteomes" id="UP000613743">
    <property type="component" value="Unassembled WGS sequence"/>
</dbReference>
<dbReference type="InterPro" id="IPR004045">
    <property type="entry name" value="Glutathione_S-Trfase_N"/>
</dbReference>
<dbReference type="GO" id="GO:0004364">
    <property type="term" value="F:glutathione transferase activity"/>
    <property type="evidence" value="ECO:0007669"/>
    <property type="project" value="TreeGrafter"/>
</dbReference>
<dbReference type="SFLD" id="SFLDG00358">
    <property type="entry name" value="Main_(cytGST)"/>
    <property type="match status" value="1"/>
</dbReference>
<keyword evidence="6" id="KW-1185">Reference proteome</keyword>
<dbReference type="GO" id="GO:0006749">
    <property type="term" value="P:glutathione metabolic process"/>
    <property type="evidence" value="ECO:0007669"/>
    <property type="project" value="TreeGrafter"/>
</dbReference>
<dbReference type="Gene3D" id="1.20.1050.10">
    <property type="match status" value="1"/>
</dbReference>
<evidence type="ECO:0000256" key="1">
    <source>
        <dbReference type="ARBA" id="ARBA00010007"/>
    </source>
</evidence>
<evidence type="ECO:0000259" key="4">
    <source>
        <dbReference type="PROSITE" id="PS50405"/>
    </source>
</evidence>
<dbReference type="NCBIfam" id="TIGR01262">
    <property type="entry name" value="maiA"/>
    <property type="match status" value="1"/>
</dbReference>
<dbReference type="PROSITE" id="PS50405">
    <property type="entry name" value="GST_CTER"/>
    <property type="match status" value="1"/>
</dbReference>
<dbReference type="CDD" id="cd03191">
    <property type="entry name" value="GST_C_Zeta"/>
    <property type="match status" value="1"/>
</dbReference>
<dbReference type="InterPro" id="IPR005955">
    <property type="entry name" value="GST_Zeta"/>
</dbReference>
<dbReference type="InterPro" id="IPR040079">
    <property type="entry name" value="Glutathione_S-Trfase"/>
</dbReference>
<proteinExistence type="inferred from homology"/>
<dbReference type="SUPFAM" id="SSF47616">
    <property type="entry name" value="GST C-terminal domain-like"/>
    <property type="match status" value="1"/>
</dbReference>
<feature type="domain" description="GST C-terminal" evidence="4">
    <location>
        <begin position="130"/>
        <end position="255"/>
    </location>
</feature>
<dbReference type="InterPro" id="IPR036282">
    <property type="entry name" value="Glutathione-S-Trfase_C_sf"/>
</dbReference>
<dbReference type="InterPro" id="IPR034333">
    <property type="entry name" value="GST_Zeta_N"/>
</dbReference>
<evidence type="ECO:0000256" key="2">
    <source>
        <dbReference type="SAM" id="MobiDB-lite"/>
    </source>
</evidence>
<protein>
    <submittedName>
        <fullName evidence="5">Maleylacetoacetate isomerase</fullName>
    </submittedName>
</protein>
<dbReference type="AlphaFoldDB" id="A0A917N5G2"/>
<dbReference type="PROSITE" id="PS50404">
    <property type="entry name" value="GST_NTER"/>
    <property type="match status" value="1"/>
</dbReference>
<evidence type="ECO:0000313" key="6">
    <source>
        <dbReference type="Proteomes" id="UP000613743"/>
    </source>
</evidence>
<dbReference type="SFLD" id="SFLDS00019">
    <property type="entry name" value="Glutathione_Transferase_(cytos"/>
    <property type="match status" value="1"/>
</dbReference>
<dbReference type="InterPro" id="IPR010987">
    <property type="entry name" value="Glutathione-S-Trfase_C-like"/>
</dbReference>
<dbReference type="PANTHER" id="PTHR42673:SF21">
    <property type="entry name" value="GLUTATHIONE S-TRANSFERASE YFCF"/>
    <property type="match status" value="1"/>
</dbReference>
<feature type="region of interest" description="Disordered" evidence="2">
    <location>
        <begin position="82"/>
        <end position="101"/>
    </location>
</feature>
<comment type="similarity">
    <text evidence="1">Belongs to the GST superfamily. Zeta family.</text>
</comment>
<dbReference type="SUPFAM" id="SSF52833">
    <property type="entry name" value="Thioredoxin-like"/>
    <property type="match status" value="1"/>
</dbReference>
<dbReference type="Gene3D" id="3.40.30.10">
    <property type="entry name" value="Glutaredoxin"/>
    <property type="match status" value="1"/>
</dbReference>
<dbReference type="FunFam" id="1.20.1050.10:FF:000017">
    <property type="entry name" value="Maleylacetoacetate isomerase"/>
    <property type="match status" value="1"/>
</dbReference>
<dbReference type="GO" id="GO:0016034">
    <property type="term" value="F:maleylacetoacetate isomerase activity"/>
    <property type="evidence" value="ECO:0007669"/>
    <property type="project" value="TreeGrafter"/>
</dbReference>